<evidence type="ECO:0000256" key="2">
    <source>
        <dbReference type="ARBA" id="ARBA00022490"/>
    </source>
</evidence>
<comment type="caution">
    <text evidence="10">The sequence shown here is derived from an EMBL/GenBank/DDBJ whole genome shotgun (WGS) entry which is preliminary data.</text>
</comment>
<evidence type="ECO:0000256" key="1">
    <source>
        <dbReference type="ARBA" id="ARBA00004496"/>
    </source>
</evidence>
<protein>
    <submittedName>
        <fullName evidence="10">DNA-binding response regulator</fullName>
    </submittedName>
</protein>
<evidence type="ECO:0000313" key="10">
    <source>
        <dbReference type="EMBL" id="MFB9885487.1"/>
    </source>
</evidence>
<evidence type="ECO:0000313" key="11">
    <source>
        <dbReference type="Proteomes" id="UP001589628"/>
    </source>
</evidence>
<reference evidence="10 11" key="1">
    <citation type="submission" date="2024-09" db="EMBL/GenBank/DDBJ databases">
        <authorList>
            <person name="Sun Q."/>
            <person name="Mori K."/>
        </authorList>
    </citation>
    <scope>NUCLEOTIDE SEQUENCE [LARGE SCALE GENOMIC DNA]</scope>
    <source>
        <strain evidence="10 11">ATCC 51285</strain>
    </source>
</reference>
<evidence type="ECO:0000256" key="7">
    <source>
        <dbReference type="ARBA" id="ARBA00023163"/>
    </source>
</evidence>
<keyword evidence="2" id="KW-0963">Cytoplasm</keyword>
<dbReference type="PROSITE" id="PS51755">
    <property type="entry name" value="OMPR_PHOB"/>
    <property type="match status" value="1"/>
</dbReference>
<dbReference type="GO" id="GO:0003677">
    <property type="term" value="F:DNA binding"/>
    <property type="evidence" value="ECO:0007669"/>
    <property type="project" value="UniProtKB-KW"/>
</dbReference>
<dbReference type="Gene3D" id="1.10.10.10">
    <property type="entry name" value="Winged helix-like DNA-binding domain superfamily/Winged helix DNA-binding domain"/>
    <property type="match status" value="1"/>
</dbReference>
<comment type="subcellular location">
    <subcellularLocation>
        <location evidence="1">Cytoplasm</location>
    </subcellularLocation>
</comment>
<keyword evidence="5" id="KW-0805">Transcription regulation</keyword>
<dbReference type="Proteomes" id="UP001589628">
    <property type="component" value="Unassembled WGS sequence"/>
</dbReference>
<dbReference type="InterPro" id="IPR011006">
    <property type="entry name" value="CheY-like_superfamily"/>
</dbReference>
<dbReference type="InterPro" id="IPR039420">
    <property type="entry name" value="WalR-like"/>
</dbReference>
<dbReference type="PANTHER" id="PTHR48111">
    <property type="entry name" value="REGULATOR OF RPOS"/>
    <property type="match status" value="1"/>
</dbReference>
<evidence type="ECO:0000256" key="4">
    <source>
        <dbReference type="ARBA" id="ARBA00023012"/>
    </source>
</evidence>
<evidence type="ECO:0000256" key="6">
    <source>
        <dbReference type="ARBA" id="ARBA00023125"/>
    </source>
</evidence>
<feature type="DNA-binding region" description="OmpR/PhoB-type" evidence="8">
    <location>
        <begin position="123"/>
        <end position="221"/>
    </location>
</feature>
<dbReference type="PANTHER" id="PTHR48111:SF39">
    <property type="entry name" value="TRANSCRIPTIONAL REGULATORY PROTEIN CPXR"/>
    <property type="match status" value="1"/>
</dbReference>
<keyword evidence="6 8" id="KW-0238">DNA-binding</keyword>
<keyword evidence="3" id="KW-0597">Phosphoprotein</keyword>
<dbReference type="InterPro" id="IPR001867">
    <property type="entry name" value="OmpR/PhoB-type_DNA-bd"/>
</dbReference>
<dbReference type="SUPFAM" id="SSF52172">
    <property type="entry name" value="CheY-like"/>
    <property type="match status" value="1"/>
</dbReference>
<accession>A0ABV5Z886</accession>
<dbReference type="RefSeq" id="WP_051527789.1">
    <property type="nucleotide sequence ID" value="NZ_JBHLZN010000001.1"/>
</dbReference>
<keyword evidence="11" id="KW-1185">Reference proteome</keyword>
<evidence type="ECO:0000256" key="3">
    <source>
        <dbReference type="ARBA" id="ARBA00022553"/>
    </source>
</evidence>
<name>A0ABV5Z886_9GAMM</name>
<dbReference type="InterPro" id="IPR036388">
    <property type="entry name" value="WH-like_DNA-bd_sf"/>
</dbReference>
<dbReference type="Pfam" id="PF00486">
    <property type="entry name" value="Trans_reg_C"/>
    <property type="match status" value="1"/>
</dbReference>
<evidence type="ECO:0000259" key="9">
    <source>
        <dbReference type="PROSITE" id="PS51755"/>
    </source>
</evidence>
<keyword evidence="7" id="KW-0804">Transcription</keyword>
<dbReference type="CDD" id="cd00383">
    <property type="entry name" value="trans_reg_C"/>
    <property type="match status" value="1"/>
</dbReference>
<dbReference type="EMBL" id="JBHLZN010000001">
    <property type="protein sequence ID" value="MFB9885487.1"/>
    <property type="molecule type" value="Genomic_DNA"/>
</dbReference>
<keyword evidence="4" id="KW-0902">Two-component regulatory system</keyword>
<sequence>MAEQRQNQGLVWLLESPYASQTIEPLQRQLSQWGYDCQRRPRHTLVEGAGLCVLALAQASQWREWSQGPQQAGCPLVVLLETGGTEERIQLLQQGAVEVLTAPFHPQECALRIQAWLRWQASGPAPCNQRLQLDKRLYQVRYGAAETSLTPTQFRLLQVLVEHPGQVLSKSYLSEQVLQKHYCSFDRSLDMHLSRVRRKLIELGVPADRLQTAHGQGYRFQ</sequence>
<feature type="domain" description="OmpR/PhoB-type" evidence="9">
    <location>
        <begin position="123"/>
        <end position="221"/>
    </location>
</feature>
<evidence type="ECO:0000256" key="8">
    <source>
        <dbReference type="PROSITE-ProRule" id="PRU01091"/>
    </source>
</evidence>
<dbReference type="InterPro" id="IPR016032">
    <property type="entry name" value="Sig_transdc_resp-reg_C-effctor"/>
</dbReference>
<organism evidence="10 11">
    <name type="scientific">Balneatrix alpica</name>
    <dbReference type="NCBI Taxonomy" id="75684"/>
    <lineage>
        <taxon>Bacteria</taxon>
        <taxon>Pseudomonadati</taxon>
        <taxon>Pseudomonadota</taxon>
        <taxon>Gammaproteobacteria</taxon>
        <taxon>Oceanospirillales</taxon>
        <taxon>Balneatrichaceae</taxon>
        <taxon>Balneatrix</taxon>
    </lineage>
</organism>
<dbReference type="SMART" id="SM00862">
    <property type="entry name" value="Trans_reg_C"/>
    <property type="match status" value="1"/>
</dbReference>
<proteinExistence type="predicted"/>
<dbReference type="SUPFAM" id="SSF46894">
    <property type="entry name" value="C-terminal effector domain of the bipartite response regulators"/>
    <property type="match status" value="1"/>
</dbReference>
<gene>
    <name evidence="10" type="ORF">ACFFLH_03570</name>
</gene>
<evidence type="ECO:0000256" key="5">
    <source>
        <dbReference type="ARBA" id="ARBA00023015"/>
    </source>
</evidence>